<evidence type="ECO:0000256" key="4">
    <source>
        <dbReference type="ARBA" id="ARBA00022448"/>
    </source>
</evidence>
<evidence type="ECO:0000256" key="10">
    <source>
        <dbReference type="RuleBase" id="RU368035"/>
    </source>
</evidence>
<dbReference type="EMBL" id="BFAA01005233">
    <property type="protein sequence ID" value="GCB62545.1"/>
    <property type="molecule type" value="Genomic_DNA"/>
</dbReference>
<evidence type="ECO:0000256" key="1">
    <source>
        <dbReference type="ARBA" id="ARBA00000215"/>
    </source>
</evidence>
<proteinExistence type="inferred from homology"/>
<dbReference type="SUPFAM" id="SSF103473">
    <property type="entry name" value="MFS general substrate transporter"/>
    <property type="match status" value="1"/>
</dbReference>
<comment type="subcellular location">
    <subcellularLocation>
        <location evidence="2 10">Cell membrane</location>
        <topology evidence="2 10">Multi-pass membrane protein</topology>
    </subcellularLocation>
</comment>
<sequence>MSERGLSRCRRKQLITSIRPELPNANELCHIDEPAPQHHAPHHPRWGLPSYLTVIIQLANVGPLFVTLMHKFAPGKMNEIIVIYIIISIGIMASLLMIFFWKETTLLTGRPHSTAFLTLALFLSLVDCTSSVTFLPFMMRLPTKYMTTYFIGEGLSGFVPGLVALSQGVGMVKCVNVSKTINMTVDDFTEGSSIHQIETHYIPANFSTAAFLAFLTVMMVFCLVAFFFLTRVPWLPHKEINEAHVADQMVHVSTTESELNKHISKRPTNQQSSSPNSPTKSMDEAKLTAKTENVETSTFTKYSKQQHLFIYFLVAWVNSLTNGFLPSVQTYSCLPYGNLAYHLSAALGSMANPGACIIALILPKRSLVLLGSLSFVGTAFGAYNMAMAALSPCPLLQHSGAGAFLIIISWILFSGTLSYVKVMIGVIFRDESHSALVWCGAAVQLGSLIGTLTMFPLVSVYDIFKAGDSCKSNCPF</sequence>
<feature type="transmembrane region" description="Helical" evidence="10">
    <location>
        <begin position="81"/>
        <end position="101"/>
    </location>
</feature>
<organism evidence="12 13">
    <name type="scientific">Scyliorhinus torazame</name>
    <name type="common">Cloudy catshark</name>
    <name type="synonym">Catulus torazame</name>
    <dbReference type="NCBI Taxonomy" id="75743"/>
    <lineage>
        <taxon>Eukaryota</taxon>
        <taxon>Metazoa</taxon>
        <taxon>Chordata</taxon>
        <taxon>Craniata</taxon>
        <taxon>Vertebrata</taxon>
        <taxon>Chondrichthyes</taxon>
        <taxon>Elasmobranchii</taxon>
        <taxon>Galeomorphii</taxon>
        <taxon>Galeoidea</taxon>
        <taxon>Carcharhiniformes</taxon>
        <taxon>Scyliorhinidae</taxon>
        <taxon>Scyliorhinus</taxon>
    </lineage>
</organism>
<dbReference type="Pfam" id="PF06237">
    <property type="entry name" value="SLC52_ribofla_tr"/>
    <property type="match status" value="1"/>
</dbReference>
<keyword evidence="5 10" id="KW-1003">Cell membrane</keyword>
<feature type="region of interest" description="Disordered" evidence="11">
    <location>
        <begin position="257"/>
        <end position="287"/>
    </location>
</feature>
<evidence type="ECO:0000256" key="6">
    <source>
        <dbReference type="ARBA" id="ARBA00022692"/>
    </source>
</evidence>
<gene>
    <name evidence="12" type="ORF">scyTo_0011484</name>
</gene>
<evidence type="ECO:0000256" key="5">
    <source>
        <dbReference type="ARBA" id="ARBA00022475"/>
    </source>
</evidence>
<protein>
    <recommendedName>
        <fullName evidence="10">Riboflavin transporter</fullName>
    </recommendedName>
</protein>
<evidence type="ECO:0000256" key="2">
    <source>
        <dbReference type="ARBA" id="ARBA00004651"/>
    </source>
</evidence>
<dbReference type="OMA" id="AYFWLAR"/>
<dbReference type="STRING" id="75743.A0A401NNS8"/>
<evidence type="ECO:0000256" key="9">
    <source>
        <dbReference type="ARBA" id="ARBA00023180"/>
    </source>
</evidence>
<dbReference type="GO" id="GO:0005886">
    <property type="term" value="C:plasma membrane"/>
    <property type="evidence" value="ECO:0007669"/>
    <property type="project" value="UniProtKB-SubCell"/>
</dbReference>
<feature type="transmembrane region" description="Helical" evidence="10">
    <location>
        <begin position="209"/>
        <end position="229"/>
    </location>
</feature>
<keyword evidence="4 10" id="KW-0813">Transport</keyword>
<feature type="transmembrane region" description="Helical" evidence="10">
    <location>
        <begin position="435"/>
        <end position="458"/>
    </location>
</feature>
<keyword evidence="13" id="KW-1185">Reference proteome</keyword>
<accession>A0A401NNS8</accession>
<comment type="function">
    <text evidence="10">Plasma membrane transporter mediating the uptake by cells of the water soluble vitamin B2/riboflavin that plays a key role in biochemical oxidation-reduction reactions of the carbohydrate, lipid, and amino acid metabolism.</text>
</comment>
<dbReference type="GO" id="GO:0032217">
    <property type="term" value="F:riboflavin transmembrane transporter activity"/>
    <property type="evidence" value="ECO:0007669"/>
    <property type="project" value="UniProtKB-UniRule"/>
</dbReference>
<name>A0A401NNS8_SCYTO</name>
<evidence type="ECO:0000256" key="3">
    <source>
        <dbReference type="ARBA" id="ARBA00006366"/>
    </source>
</evidence>
<keyword evidence="9" id="KW-0325">Glycoprotein</keyword>
<dbReference type="InterPro" id="IPR009357">
    <property type="entry name" value="Riboflavin_transptr"/>
</dbReference>
<reference evidence="12 13" key="1">
    <citation type="journal article" date="2018" name="Nat. Ecol. Evol.">
        <title>Shark genomes provide insights into elasmobranch evolution and the origin of vertebrates.</title>
        <authorList>
            <person name="Hara Y"/>
            <person name="Yamaguchi K"/>
            <person name="Onimaru K"/>
            <person name="Kadota M"/>
            <person name="Koyanagi M"/>
            <person name="Keeley SD"/>
            <person name="Tatsumi K"/>
            <person name="Tanaka K"/>
            <person name="Motone F"/>
            <person name="Kageyama Y"/>
            <person name="Nozu R"/>
            <person name="Adachi N"/>
            <person name="Nishimura O"/>
            <person name="Nakagawa R"/>
            <person name="Tanegashima C"/>
            <person name="Kiyatake I"/>
            <person name="Matsumoto R"/>
            <person name="Murakumo K"/>
            <person name="Nishida K"/>
            <person name="Terakita A"/>
            <person name="Kuratani S"/>
            <person name="Sato K"/>
            <person name="Hyodo S Kuraku.S."/>
        </authorList>
    </citation>
    <scope>NUCLEOTIDE SEQUENCE [LARGE SCALE GENOMIC DNA]</scope>
</reference>
<dbReference type="PANTHER" id="PTHR12929">
    <property type="entry name" value="SOLUTE CARRIER FAMILY 52"/>
    <property type="match status" value="1"/>
</dbReference>
<comment type="caution">
    <text evidence="12">The sequence shown here is derived from an EMBL/GenBank/DDBJ whole genome shotgun (WGS) entry which is preliminary data.</text>
</comment>
<feature type="transmembrane region" description="Helical" evidence="10">
    <location>
        <begin position="51"/>
        <end position="69"/>
    </location>
</feature>
<dbReference type="InterPro" id="IPR036259">
    <property type="entry name" value="MFS_trans_sf"/>
</dbReference>
<comment type="catalytic activity">
    <reaction evidence="1 10">
        <text>riboflavin(in) = riboflavin(out)</text>
        <dbReference type="Rhea" id="RHEA:35015"/>
        <dbReference type="ChEBI" id="CHEBI:57986"/>
    </reaction>
</comment>
<evidence type="ECO:0000256" key="8">
    <source>
        <dbReference type="ARBA" id="ARBA00023136"/>
    </source>
</evidence>
<comment type="similarity">
    <text evidence="3 10">Belongs to the riboflavin transporter family.</text>
</comment>
<feature type="compositionally biased region" description="Low complexity" evidence="11">
    <location>
        <begin position="267"/>
        <end position="279"/>
    </location>
</feature>
<dbReference type="Proteomes" id="UP000288216">
    <property type="component" value="Unassembled WGS sequence"/>
</dbReference>
<evidence type="ECO:0000256" key="7">
    <source>
        <dbReference type="ARBA" id="ARBA00022989"/>
    </source>
</evidence>
<feature type="transmembrane region" description="Helical" evidence="10">
    <location>
        <begin position="113"/>
        <end position="137"/>
    </location>
</feature>
<evidence type="ECO:0000313" key="13">
    <source>
        <dbReference type="Proteomes" id="UP000288216"/>
    </source>
</evidence>
<feature type="transmembrane region" description="Helical" evidence="10">
    <location>
        <begin position="340"/>
        <end position="362"/>
    </location>
</feature>
<keyword evidence="6 10" id="KW-0812">Transmembrane</keyword>
<feature type="transmembrane region" description="Helical" evidence="10">
    <location>
        <begin position="367"/>
        <end position="390"/>
    </location>
</feature>
<keyword evidence="8 10" id="KW-0472">Membrane</keyword>
<feature type="transmembrane region" description="Helical" evidence="10">
    <location>
        <begin position="308"/>
        <end position="328"/>
    </location>
</feature>
<feature type="transmembrane region" description="Helical" evidence="10">
    <location>
        <begin position="402"/>
        <end position="428"/>
    </location>
</feature>
<dbReference type="OrthoDB" id="9995836at2759"/>
<keyword evidence="7 10" id="KW-1133">Transmembrane helix</keyword>
<dbReference type="AlphaFoldDB" id="A0A401NNS8"/>
<dbReference type="PANTHER" id="PTHR12929:SF4">
    <property type="entry name" value="SOLUTE CARRIER FAMILY 52, RIBOFLAVIN TRANSPORTER, MEMBER 3"/>
    <property type="match status" value="1"/>
</dbReference>
<evidence type="ECO:0000313" key="12">
    <source>
        <dbReference type="EMBL" id="GCB62545.1"/>
    </source>
</evidence>
<feature type="transmembrane region" description="Helical" evidence="10">
    <location>
        <begin position="149"/>
        <end position="169"/>
    </location>
</feature>
<evidence type="ECO:0000256" key="11">
    <source>
        <dbReference type="SAM" id="MobiDB-lite"/>
    </source>
</evidence>